<proteinExistence type="predicted"/>
<evidence type="ECO:0000256" key="1">
    <source>
        <dbReference type="SAM" id="SignalP"/>
    </source>
</evidence>
<organism evidence="2 3">
    <name type="scientific">Bailinhaonella thermotolerans</name>
    <dbReference type="NCBI Taxonomy" id="1070861"/>
    <lineage>
        <taxon>Bacteria</taxon>
        <taxon>Bacillati</taxon>
        <taxon>Actinomycetota</taxon>
        <taxon>Actinomycetes</taxon>
        <taxon>Streptosporangiales</taxon>
        <taxon>Streptosporangiaceae</taxon>
        <taxon>Bailinhaonella</taxon>
    </lineage>
</organism>
<dbReference type="AlphaFoldDB" id="A0A3A4AIK7"/>
<keyword evidence="3" id="KW-1185">Reference proteome</keyword>
<gene>
    <name evidence="2" type="ORF">D5H75_39025</name>
</gene>
<feature type="signal peptide" evidence="1">
    <location>
        <begin position="1"/>
        <end position="33"/>
    </location>
</feature>
<evidence type="ECO:0000313" key="2">
    <source>
        <dbReference type="EMBL" id="RJL20667.1"/>
    </source>
</evidence>
<keyword evidence="1" id="KW-0732">Signal</keyword>
<dbReference type="OrthoDB" id="4461339at2"/>
<dbReference type="RefSeq" id="WP_119931671.1">
    <property type="nucleotide sequence ID" value="NZ_QZEY01000029.1"/>
</dbReference>
<comment type="caution">
    <text evidence="2">The sequence shown here is derived from an EMBL/GenBank/DDBJ whole genome shotgun (WGS) entry which is preliminary data.</text>
</comment>
<dbReference type="EMBL" id="QZEY01000029">
    <property type="protein sequence ID" value="RJL20667.1"/>
    <property type="molecule type" value="Genomic_DNA"/>
</dbReference>
<protein>
    <recommendedName>
        <fullName evidence="4">Secreted protein</fullName>
    </recommendedName>
</protein>
<dbReference type="Proteomes" id="UP000265768">
    <property type="component" value="Unassembled WGS sequence"/>
</dbReference>
<evidence type="ECO:0000313" key="3">
    <source>
        <dbReference type="Proteomes" id="UP000265768"/>
    </source>
</evidence>
<feature type="chain" id="PRO_5017451374" description="Secreted protein" evidence="1">
    <location>
        <begin position="34"/>
        <end position="248"/>
    </location>
</feature>
<accession>A0A3A4AIK7</accession>
<sequence length="248" mass="26010">MRPTLRPTLRRLAAAAFALPLAGALLGTAPAGAATQEIPAFDFRDCPPLPAGADPFAWQCNQIIVTSGTMKLGKVEQPVTKPMSITYTTGYDPGVPGVEFIFGRLRAEPMPVPGGLIGTPGSDPIDLLKVSALPKYAGHLSFPDGGLNARLDMKVQMLNRNLPQTCHIGSDTDPIKLNLTPVGDIEIPSEDPIVLKATMQDTAFAVPGASGCGLLNGVVNRRAGIPSPSGGNSATLTQYVSFKNYGEF</sequence>
<name>A0A3A4AIK7_9ACTN</name>
<reference evidence="2 3" key="1">
    <citation type="submission" date="2018-09" db="EMBL/GenBank/DDBJ databases">
        <title>YIM 75507 draft genome.</title>
        <authorList>
            <person name="Tang S."/>
            <person name="Feng Y."/>
        </authorList>
    </citation>
    <scope>NUCLEOTIDE SEQUENCE [LARGE SCALE GENOMIC DNA]</scope>
    <source>
        <strain evidence="2 3">YIM 75507</strain>
    </source>
</reference>
<evidence type="ECO:0008006" key="4">
    <source>
        <dbReference type="Google" id="ProtNLM"/>
    </source>
</evidence>